<dbReference type="Proteomes" id="UP000001294">
    <property type="component" value="Unassembled WGS sequence"/>
</dbReference>
<dbReference type="PANTHER" id="PTHR33481">
    <property type="entry name" value="REVERSE TRANSCRIPTASE"/>
    <property type="match status" value="1"/>
</dbReference>
<proteinExistence type="predicted"/>
<dbReference type="NCBIfam" id="NF040521">
    <property type="entry name" value="C45_proenzyme"/>
    <property type="match status" value="1"/>
</dbReference>
<dbReference type="PROSITE" id="PS50878">
    <property type="entry name" value="RT_POL"/>
    <property type="match status" value="1"/>
</dbReference>
<dbReference type="VEuPathDB" id="FungiDB:PMAA_061340"/>
<dbReference type="Gene3D" id="3.60.60.10">
    <property type="entry name" value="Penicillin V Acylase, Chain A"/>
    <property type="match status" value="1"/>
</dbReference>
<dbReference type="EMBL" id="DS995903">
    <property type="protein sequence ID" value="EEA22356.1"/>
    <property type="molecule type" value="Genomic_DNA"/>
</dbReference>
<dbReference type="STRING" id="441960.B6QN51"/>
<evidence type="ECO:0000313" key="3">
    <source>
        <dbReference type="Proteomes" id="UP000001294"/>
    </source>
</evidence>
<reference evidence="3" key="1">
    <citation type="journal article" date="2015" name="Genome Announc.">
        <title>Genome sequence of the AIDS-associated pathogen Penicillium marneffei (ATCC18224) and its near taxonomic relative Talaromyces stipitatus (ATCC10500).</title>
        <authorList>
            <person name="Nierman W.C."/>
            <person name="Fedorova-Abrams N.D."/>
            <person name="Andrianopoulos A."/>
        </authorList>
    </citation>
    <scope>NUCLEOTIDE SEQUENCE [LARGE SCALE GENOMIC DNA]</scope>
    <source>
        <strain evidence="3">ATCC 18224 / CBS 334.59 / QM 7333</strain>
    </source>
</reference>
<dbReference type="Gene3D" id="3.30.420.10">
    <property type="entry name" value="Ribonuclease H-like superfamily/Ribonuclease H"/>
    <property type="match status" value="1"/>
</dbReference>
<gene>
    <name evidence="2" type="ORF">PMAA_061340</name>
</gene>
<keyword evidence="2" id="KW-0548">Nucleotidyltransferase</keyword>
<dbReference type="InterPro" id="IPR036397">
    <property type="entry name" value="RNaseH_sf"/>
</dbReference>
<dbReference type="HOGENOM" id="CLU_000680_23_5_1"/>
<dbReference type="GO" id="GO:0003676">
    <property type="term" value="F:nucleic acid binding"/>
    <property type="evidence" value="ECO:0007669"/>
    <property type="project" value="InterPro"/>
</dbReference>
<keyword evidence="3" id="KW-1185">Reference proteome</keyword>
<keyword evidence="2" id="KW-0695">RNA-directed DNA polymerase</keyword>
<dbReference type="InterPro" id="IPR000477">
    <property type="entry name" value="RT_dom"/>
</dbReference>
<dbReference type="AlphaFoldDB" id="B6QN51"/>
<accession>B6QN51</accession>
<evidence type="ECO:0000313" key="2">
    <source>
        <dbReference type="EMBL" id="EEA22356.1"/>
    </source>
</evidence>
<dbReference type="PhylomeDB" id="B6QN51"/>
<dbReference type="OrthoDB" id="189997at2759"/>
<feature type="domain" description="Reverse transcriptase" evidence="1">
    <location>
        <begin position="178"/>
        <end position="454"/>
    </location>
</feature>
<dbReference type="InterPro" id="IPR047794">
    <property type="entry name" value="C45_proenzyme-like"/>
</dbReference>
<name>B6QN51_TALMQ</name>
<dbReference type="PANTHER" id="PTHR33481:SF1">
    <property type="entry name" value="ENDONUCLEASE_EXONUCLEASE_PHOSPHATASE DOMAIN-CONTAINING PROTEIN-RELATED"/>
    <property type="match status" value="1"/>
</dbReference>
<organism evidence="2 3">
    <name type="scientific">Talaromyces marneffei (strain ATCC 18224 / CBS 334.59 / QM 7333)</name>
    <name type="common">Penicillium marneffei</name>
    <dbReference type="NCBI Taxonomy" id="441960"/>
    <lineage>
        <taxon>Eukaryota</taxon>
        <taxon>Fungi</taxon>
        <taxon>Dikarya</taxon>
        <taxon>Ascomycota</taxon>
        <taxon>Pezizomycotina</taxon>
        <taxon>Eurotiomycetes</taxon>
        <taxon>Eurotiomycetidae</taxon>
        <taxon>Eurotiales</taxon>
        <taxon>Trichocomaceae</taxon>
        <taxon>Talaromyces</taxon>
        <taxon>Talaromyces sect. Talaromyces</taxon>
    </lineage>
</organism>
<dbReference type="Pfam" id="PF03417">
    <property type="entry name" value="AAT"/>
    <property type="match status" value="1"/>
</dbReference>
<protein>
    <submittedName>
        <fullName evidence="2">Reverse transcriptase, putative</fullName>
    </submittedName>
</protein>
<dbReference type="SUPFAM" id="SSF56672">
    <property type="entry name" value="DNA/RNA polymerases"/>
    <property type="match status" value="1"/>
</dbReference>
<dbReference type="CDD" id="cd01650">
    <property type="entry name" value="RT_nLTR_like"/>
    <property type="match status" value="1"/>
</dbReference>
<dbReference type="InterPro" id="IPR043502">
    <property type="entry name" value="DNA/RNA_pol_sf"/>
</dbReference>
<dbReference type="InterPro" id="IPR005079">
    <property type="entry name" value="Peptidase_C45_hydrolase"/>
</dbReference>
<keyword evidence="2" id="KW-0808">Transferase</keyword>
<dbReference type="Pfam" id="PF00078">
    <property type="entry name" value="RVT_1"/>
    <property type="match status" value="1"/>
</dbReference>
<sequence>MTAVTEAVFQLTPKAKPSPYAKRWWTTDLTQLRCIYTYWRNQARSRRRAGRMVPGLEKQAREAAKEYYDTIRKQKKAHWEHFLADDTNIWQATKYLKPSGSSFSDKIPPLVKADGSTTKDKAEQTEELLATFFPPLPTRIEDEGTQPQREPIHMPDLTMEEIERKVFEAQPWKAPREDGLPAMVWRQLWPVVKERIIPLKKPAKDNYSLAKSWRPISLLSTLGKILEAVIAERISYAVETVGLLPTNHFGARKRCSAEQALLLLQEEIYKAWRNRKVLSLVSFDVQGAYNGVFKERLLQRLKARGIPDKIVQWIDAFCSRRMATILVNGSTSELRELPQAGLPQGSPLSPILFLFFNADLVQHKISAAQGSIAFVDDYTAWVTGPTAESNRSGIQAIINRALDWERRSGATFEGQKTAIVHFTRNTDRSSSTPFVIKGKLVKPKDSAKILGVVMDSQLRFEKHIANAATKGLAAAMALRRLKIISPRTARQLFRATVAPAADYASSVWMHACGVKGTQYLNRMQKHRAIIVTGAFRTVATAVAEAEAAIQPFYSRHMDKAAKLWIDIQTLPKSNPLVKLRTITTRRFRSPLQRIAQSLEATVRERIETIQAFLVSPWTYRIQTICEKDREKAIELTNQAVGILIATSTSARAGLVGMGGCMIDTQTNGNNNTMPSYSITLGNRTEQNPYTAELGAIAAALEHIPVGTCHRWITILSSNRSALAAISQPRQQSGQKTLQRQENAINAIWVPAHTDMDVQIRAKSEARKSTETECQPEIQPFQAKSTAVKLALAKQRQEWALPASIGKYSKAIDIALPGKHTRSLYDRLNRKEAETLAQLRTGMTRLNSYLNRIGAVDSDLCACGQASETVEHFLFRCTKWTTKREDMNQCTQTKRGNLSFFLGGKSRSDSDRWQPDMTAVHAAIKYAMATKRLEQEPVSEPQSTHQLQGSLYNTNRRLQTKHMGHKNKIMGYCEFMPHLEEDYTRLQFLNEAGLVGKIGVNSHGVGICMNAIRCGALSTDRLPTHVMCRRVLQYAKTVDEAVAMLDEYGGACSFNLAMADVQGNFATVEITPNGLSVINPVSEGDSTKVAGKGPNFVAHTNHVMTPPTEFPRGAIYDRPAPNSFSRLARMTELTLEDISQKKALTLESVIDRLSDQKGTPVSICRDKPANATGMEKMTTLATVSMVFDTVAKKVTKSQITIGRPCEAGLQLVELAF</sequence>
<evidence type="ECO:0000259" key="1">
    <source>
        <dbReference type="PROSITE" id="PS50878"/>
    </source>
</evidence>
<dbReference type="GO" id="GO:0003964">
    <property type="term" value="F:RNA-directed DNA polymerase activity"/>
    <property type="evidence" value="ECO:0007669"/>
    <property type="project" value="UniProtKB-KW"/>
</dbReference>
<dbReference type="MEROPS" id="C45.001"/>